<protein>
    <submittedName>
        <fullName evidence="2">Uncharacterized protein</fullName>
    </submittedName>
</protein>
<accession>A0A4C1ZG11</accession>
<feature type="region of interest" description="Disordered" evidence="1">
    <location>
        <begin position="1"/>
        <end position="20"/>
    </location>
</feature>
<dbReference type="Proteomes" id="UP000299102">
    <property type="component" value="Unassembled WGS sequence"/>
</dbReference>
<keyword evidence="3" id="KW-1185">Reference proteome</keyword>
<dbReference type="AlphaFoldDB" id="A0A4C1ZG11"/>
<evidence type="ECO:0000313" key="2">
    <source>
        <dbReference type="EMBL" id="GBP85557.1"/>
    </source>
</evidence>
<proteinExistence type="predicted"/>
<name>A0A4C1ZG11_EUMVA</name>
<sequence>MPLVGRRGNQLARGVPRASRPPFRRLPPYKFACSPANFVRNDNFKLRFGHVIVAAKMSRRKQAKPRSLKNYAGRGLRKMDPGRREKARFKARIGRRGRSERRQRPGRFAPLGGYTFLIKKQRPLVRGRAGPARNAMSRSPGPNLRRPVPHADELKFYIRRKC</sequence>
<evidence type="ECO:0000256" key="1">
    <source>
        <dbReference type="SAM" id="MobiDB-lite"/>
    </source>
</evidence>
<comment type="caution">
    <text evidence="2">The sequence shown here is derived from an EMBL/GenBank/DDBJ whole genome shotgun (WGS) entry which is preliminary data.</text>
</comment>
<organism evidence="2 3">
    <name type="scientific">Eumeta variegata</name>
    <name type="common">Bagworm moth</name>
    <name type="synonym">Eumeta japonica</name>
    <dbReference type="NCBI Taxonomy" id="151549"/>
    <lineage>
        <taxon>Eukaryota</taxon>
        <taxon>Metazoa</taxon>
        <taxon>Ecdysozoa</taxon>
        <taxon>Arthropoda</taxon>
        <taxon>Hexapoda</taxon>
        <taxon>Insecta</taxon>
        <taxon>Pterygota</taxon>
        <taxon>Neoptera</taxon>
        <taxon>Endopterygota</taxon>
        <taxon>Lepidoptera</taxon>
        <taxon>Glossata</taxon>
        <taxon>Ditrysia</taxon>
        <taxon>Tineoidea</taxon>
        <taxon>Psychidae</taxon>
        <taxon>Oiketicinae</taxon>
        <taxon>Eumeta</taxon>
    </lineage>
</organism>
<gene>
    <name evidence="2" type="ORF">EVAR_67734_1</name>
</gene>
<dbReference type="EMBL" id="BGZK01001745">
    <property type="protein sequence ID" value="GBP85557.1"/>
    <property type="molecule type" value="Genomic_DNA"/>
</dbReference>
<evidence type="ECO:0000313" key="3">
    <source>
        <dbReference type="Proteomes" id="UP000299102"/>
    </source>
</evidence>
<feature type="region of interest" description="Disordered" evidence="1">
    <location>
        <begin position="125"/>
        <end position="148"/>
    </location>
</feature>
<reference evidence="2 3" key="1">
    <citation type="journal article" date="2019" name="Commun. Biol.">
        <title>The bagworm genome reveals a unique fibroin gene that provides high tensile strength.</title>
        <authorList>
            <person name="Kono N."/>
            <person name="Nakamura H."/>
            <person name="Ohtoshi R."/>
            <person name="Tomita M."/>
            <person name="Numata K."/>
            <person name="Arakawa K."/>
        </authorList>
    </citation>
    <scope>NUCLEOTIDE SEQUENCE [LARGE SCALE GENOMIC DNA]</scope>
</reference>